<sequence>MRELASRKPSLDAAVIDVTQAIDLDEIRDFHIIHPLLPLLALGLREHEADVVAAATGFRSLGSHTSRGKRRSACRTGPFQQGNCS</sequence>
<protein>
    <submittedName>
        <fullName evidence="2">Uncharacterized protein</fullName>
    </submittedName>
</protein>
<organism evidence="2">
    <name type="scientific">Bradyrhizobium septentrionale</name>
    <dbReference type="NCBI Taxonomy" id="1404411"/>
    <lineage>
        <taxon>Bacteria</taxon>
        <taxon>Pseudomonadati</taxon>
        <taxon>Pseudomonadota</taxon>
        <taxon>Alphaproteobacteria</taxon>
        <taxon>Hyphomicrobiales</taxon>
        <taxon>Nitrobacteraceae</taxon>
        <taxon>Bradyrhizobium</taxon>
    </lineage>
</organism>
<evidence type="ECO:0000256" key="1">
    <source>
        <dbReference type="SAM" id="MobiDB-lite"/>
    </source>
</evidence>
<dbReference type="RefSeq" id="WP_166217950.1">
    <property type="nucleotide sequence ID" value="NZ_CP088290.1"/>
</dbReference>
<feature type="region of interest" description="Disordered" evidence="1">
    <location>
        <begin position="61"/>
        <end position="85"/>
    </location>
</feature>
<dbReference type="AlphaFoldDB" id="A0A973WB00"/>
<reference evidence="2" key="1">
    <citation type="submission" date="2020-06" db="EMBL/GenBank/DDBJ databases">
        <title>Whole Genome Sequence of Bradyrhizobium sp. Strain 1S1.</title>
        <authorList>
            <person name="Bromfield E.S.P."/>
            <person name="Cloutier S."/>
        </authorList>
    </citation>
    <scope>NUCLEOTIDE SEQUENCE [LARGE SCALE GENOMIC DNA]</scope>
    <source>
        <strain evidence="2">1S1</strain>
    </source>
</reference>
<accession>A0A973WB00</accession>
<evidence type="ECO:0000313" key="2">
    <source>
        <dbReference type="EMBL" id="NVI50359.1"/>
    </source>
</evidence>
<comment type="caution">
    <text evidence="2">The sequence shown here is derived from an EMBL/GenBank/DDBJ whole genome shotgun (WGS) entry which is preliminary data.</text>
</comment>
<dbReference type="EMBL" id="JAAOLE020000002">
    <property type="protein sequence ID" value="NVI50359.1"/>
    <property type="molecule type" value="Genomic_DNA"/>
</dbReference>
<proteinExistence type="predicted"/>
<gene>
    <name evidence="2" type="ORF">HAP48_047640</name>
</gene>
<name>A0A973WB00_9BRAD</name>